<dbReference type="Pfam" id="PF01255">
    <property type="entry name" value="Prenyltransf"/>
    <property type="match status" value="1"/>
</dbReference>
<feature type="binding site" evidence="2">
    <location>
        <begin position="37"/>
        <end position="40"/>
    </location>
    <ligand>
        <name>substrate</name>
    </ligand>
</feature>
<dbReference type="GO" id="GO:0000287">
    <property type="term" value="F:magnesium ion binding"/>
    <property type="evidence" value="ECO:0007669"/>
    <property type="project" value="UniProtKB-UniRule"/>
</dbReference>
<evidence type="ECO:0000256" key="2">
    <source>
        <dbReference type="HAMAP-Rule" id="MF_01139"/>
    </source>
</evidence>
<protein>
    <recommendedName>
        <fullName evidence="2">Isoprenyl transferase</fullName>
        <ecNumber evidence="2">2.5.1.-</ecNumber>
    </recommendedName>
</protein>
<comment type="cofactor">
    <cofactor evidence="2">
        <name>Mg(2+)</name>
        <dbReference type="ChEBI" id="CHEBI:18420"/>
    </cofactor>
    <text evidence="2">Binds 2 magnesium ions per subunit.</text>
</comment>
<dbReference type="NCBIfam" id="NF011406">
    <property type="entry name" value="PRK14831.1"/>
    <property type="match status" value="1"/>
</dbReference>
<evidence type="ECO:0000313" key="4">
    <source>
        <dbReference type="Proteomes" id="UP000000788"/>
    </source>
</evidence>
<comment type="function">
    <text evidence="2">Catalyzes the condensation of isopentenyl diphosphate (IPP) with allylic pyrophosphates generating different type of terpenoids.</text>
</comment>
<dbReference type="RefSeq" id="WP_012195646.1">
    <property type="nucleotide sequence ID" value="NC_009976.1"/>
</dbReference>
<comment type="subunit">
    <text evidence="2">Homodimer.</text>
</comment>
<feature type="binding site" evidence="2">
    <location>
        <position position="204"/>
    </location>
    <ligand>
        <name>substrate</name>
    </ligand>
</feature>
<dbReference type="KEGG" id="pmj:P9211_10941"/>
<dbReference type="NCBIfam" id="TIGR00055">
    <property type="entry name" value="uppS"/>
    <property type="match status" value="1"/>
</dbReference>
<keyword evidence="2" id="KW-0479">Metal-binding</keyword>
<feature type="binding site" evidence="2">
    <location>
        <begin position="210"/>
        <end position="212"/>
    </location>
    <ligand>
        <name>substrate</name>
    </ligand>
</feature>
<dbReference type="SUPFAM" id="SSF64005">
    <property type="entry name" value="Undecaprenyl diphosphate synthase"/>
    <property type="match status" value="1"/>
</dbReference>
<evidence type="ECO:0000313" key="3">
    <source>
        <dbReference type="EMBL" id="ABX09025.1"/>
    </source>
</evidence>
<organism evidence="3 4">
    <name type="scientific">Prochlorococcus marinus (strain MIT 9211)</name>
    <dbReference type="NCBI Taxonomy" id="93059"/>
    <lineage>
        <taxon>Bacteria</taxon>
        <taxon>Bacillati</taxon>
        <taxon>Cyanobacteriota</taxon>
        <taxon>Cyanophyceae</taxon>
        <taxon>Synechococcales</taxon>
        <taxon>Prochlorococcaceae</taxon>
        <taxon>Prochlorococcus</taxon>
    </lineage>
</organism>
<reference evidence="3 4" key="1">
    <citation type="journal article" date="2007" name="PLoS Genet.">
        <title>Patterns and implications of gene gain and loss in the evolution of Prochlorococcus.</title>
        <authorList>
            <person name="Kettler G.C."/>
            <person name="Martiny A.C."/>
            <person name="Huang K."/>
            <person name="Zucker J."/>
            <person name="Coleman M.L."/>
            <person name="Rodrigue S."/>
            <person name="Chen F."/>
            <person name="Lapidus A."/>
            <person name="Ferriera S."/>
            <person name="Johnson J."/>
            <person name="Steglich C."/>
            <person name="Church G.M."/>
            <person name="Richardson P."/>
            <person name="Chisholm S.W."/>
        </authorList>
    </citation>
    <scope>NUCLEOTIDE SEQUENCE [LARGE SCALE GENOMIC DNA]</scope>
    <source>
        <strain evidence="4">MIT 9211</strain>
    </source>
</reference>
<dbReference type="InterPro" id="IPR001441">
    <property type="entry name" value="UPP_synth-like"/>
</dbReference>
<dbReference type="GO" id="GO:0016094">
    <property type="term" value="P:polyprenol biosynthetic process"/>
    <property type="evidence" value="ECO:0007669"/>
    <property type="project" value="TreeGrafter"/>
</dbReference>
<sequence length="266" mass="29813">MTNSSSITSDQKHFAQSLPEGLDPLRTPEHIAVIMDGNGRWAKARGLSRTKGHIAGVDALKATLRLCSDWGLKALTVYAFSTENWSRPSEEVTFLMALFQRVLKRELEALILQEVRIRFLGDLDQLPGQLQDLITEATVLTSGNKGIHFNVCTNYGGRRELVKVAQRLAEKSVNGDLDPSLIDENVFAAELCTANDVDPDLLIRTSGERRLSNFLLWQLAYAEIHVTDVLWPDFDKSSLLKALLDYQSRSRRFGGLQQITSNRNKT</sequence>
<gene>
    <name evidence="3" type="primary">uppS</name>
    <name evidence="3" type="ordered locus">P9211_10941</name>
</gene>
<feature type="binding site" evidence="2">
    <location>
        <position position="85"/>
    </location>
    <ligand>
        <name>substrate</name>
    </ligand>
</feature>
<feature type="binding site" evidence="2">
    <location>
        <position position="53"/>
    </location>
    <ligand>
        <name>substrate</name>
    </ligand>
</feature>
<accession>A9BB13</accession>
<keyword evidence="2" id="KW-0460">Magnesium</keyword>
<feature type="binding site" evidence="2">
    <location>
        <begin position="81"/>
        <end position="83"/>
    </location>
    <ligand>
        <name>substrate</name>
    </ligand>
</feature>
<dbReference type="FunFam" id="3.40.1180.10:FF:000001">
    <property type="entry name" value="(2E,6E)-farnesyl-diphosphate-specific ditrans,polycis-undecaprenyl-diphosphate synthase"/>
    <property type="match status" value="1"/>
</dbReference>
<dbReference type="GO" id="GO:0045547">
    <property type="term" value="F:ditrans,polycis-polyprenyl diphosphate synthase [(2E,6E)-farnesyl diphosphate specific] activity"/>
    <property type="evidence" value="ECO:0007669"/>
    <property type="project" value="TreeGrafter"/>
</dbReference>
<feature type="binding site" evidence="2">
    <location>
        <position position="49"/>
    </location>
    <ligand>
        <name>substrate</name>
    </ligand>
</feature>
<dbReference type="eggNOG" id="COG0020">
    <property type="taxonomic scope" value="Bacteria"/>
</dbReference>
<dbReference type="EC" id="2.5.1.-" evidence="2"/>
<dbReference type="PROSITE" id="PS01066">
    <property type="entry name" value="UPP_SYNTHASE"/>
    <property type="match status" value="1"/>
</dbReference>
<dbReference type="HOGENOM" id="CLU_038505_1_1_3"/>
<dbReference type="CDD" id="cd00475">
    <property type="entry name" value="Cis_IPPS"/>
    <property type="match status" value="1"/>
</dbReference>
<proteinExistence type="inferred from homology"/>
<feature type="binding site" evidence="2">
    <location>
        <position position="223"/>
    </location>
    <ligand>
        <name>Mg(2+)</name>
        <dbReference type="ChEBI" id="CHEBI:18420"/>
    </ligand>
</feature>
<dbReference type="InterPro" id="IPR036424">
    <property type="entry name" value="UPP_synth-like_sf"/>
</dbReference>
<dbReference type="HAMAP" id="MF_01139">
    <property type="entry name" value="ISPT"/>
    <property type="match status" value="1"/>
</dbReference>
<feature type="binding site" evidence="2">
    <location>
        <position position="36"/>
    </location>
    <ligand>
        <name>Mg(2+)</name>
        <dbReference type="ChEBI" id="CHEBI:18420"/>
    </ligand>
</feature>
<dbReference type="STRING" id="93059.P9211_10941"/>
<dbReference type="InterPro" id="IPR018520">
    <property type="entry name" value="UPP_synth-like_CS"/>
</dbReference>
<dbReference type="OrthoDB" id="4191603at2"/>
<feature type="binding site" evidence="2">
    <location>
        <position position="87"/>
    </location>
    <ligand>
        <name>substrate</name>
    </ligand>
</feature>
<feature type="binding site" evidence="2">
    <location>
        <position position="41"/>
    </location>
    <ligand>
        <name>substrate</name>
    </ligand>
</feature>
<dbReference type="PANTHER" id="PTHR10291:SF0">
    <property type="entry name" value="DEHYDRODOLICHYL DIPHOSPHATE SYNTHASE 2"/>
    <property type="match status" value="1"/>
</dbReference>
<name>A9BB13_PROM4</name>
<evidence type="ECO:0000256" key="1">
    <source>
        <dbReference type="ARBA" id="ARBA00022679"/>
    </source>
</evidence>
<dbReference type="AlphaFoldDB" id="A9BB13"/>
<comment type="similarity">
    <text evidence="2">Belongs to the UPP synthase family.</text>
</comment>
<keyword evidence="4" id="KW-1185">Reference proteome</keyword>
<dbReference type="Proteomes" id="UP000000788">
    <property type="component" value="Chromosome"/>
</dbReference>
<feature type="active site" description="Proton acceptor" evidence="2">
    <location>
        <position position="84"/>
    </location>
</feature>
<dbReference type="EMBL" id="CP000878">
    <property type="protein sequence ID" value="ABX09025.1"/>
    <property type="molecule type" value="Genomic_DNA"/>
</dbReference>
<feature type="active site" evidence="2">
    <location>
        <position position="36"/>
    </location>
</feature>
<dbReference type="PANTHER" id="PTHR10291">
    <property type="entry name" value="DEHYDRODOLICHYL DIPHOSPHATE SYNTHASE FAMILY MEMBER"/>
    <property type="match status" value="1"/>
</dbReference>
<dbReference type="Gene3D" id="3.40.1180.10">
    <property type="entry name" value="Decaprenyl diphosphate synthase-like"/>
    <property type="match status" value="1"/>
</dbReference>
<keyword evidence="1 2" id="KW-0808">Transferase</keyword>